<accession>U4TQ62</accession>
<evidence type="ECO:0000256" key="7">
    <source>
        <dbReference type="ARBA" id="ARBA00022833"/>
    </source>
</evidence>
<evidence type="ECO:0000313" key="15">
    <source>
        <dbReference type="Proteomes" id="UP000030647"/>
    </source>
</evidence>
<dbReference type="STRING" id="1231336.L248_1416"/>
<dbReference type="FunFam" id="3.30.420.40:FF:000136">
    <property type="entry name" value="Putative fructokinase"/>
    <property type="match status" value="1"/>
</dbReference>
<dbReference type="GO" id="GO:0046872">
    <property type="term" value="F:metal ion binding"/>
    <property type="evidence" value="ECO:0007669"/>
    <property type="project" value="UniProtKB-KW"/>
</dbReference>
<gene>
    <name evidence="14" type="primary">scrK</name>
    <name evidence="14" type="ORF">L248_1416</name>
</gene>
<evidence type="ECO:0000256" key="2">
    <source>
        <dbReference type="ARBA" id="ARBA00006479"/>
    </source>
</evidence>
<dbReference type="InterPro" id="IPR000600">
    <property type="entry name" value="ROK"/>
</dbReference>
<keyword evidence="10" id="KW-0119">Carbohydrate metabolism</keyword>
<dbReference type="GO" id="GO:0008865">
    <property type="term" value="F:fructokinase activity"/>
    <property type="evidence" value="ECO:0007669"/>
    <property type="project" value="UniProtKB-EC"/>
</dbReference>
<dbReference type="InterPro" id="IPR043129">
    <property type="entry name" value="ATPase_NBD"/>
</dbReference>
<evidence type="ECO:0000256" key="12">
    <source>
        <dbReference type="ARBA" id="ARBA00048451"/>
    </source>
</evidence>
<keyword evidence="15" id="KW-1185">Reference proteome</keyword>
<evidence type="ECO:0000313" key="14">
    <source>
        <dbReference type="EMBL" id="ERL66324.1"/>
    </source>
</evidence>
<dbReference type="SUPFAM" id="SSF53067">
    <property type="entry name" value="Actin-like ATPase domain"/>
    <property type="match status" value="1"/>
</dbReference>
<evidence type="ECO:0000256" key="3">
    <source>
        <dbReference type="ARBA" id="ARBA00022679"/>
    </source>
</evidence>
<keyword evidence="3" id="KW-0808">Transferase</keyword>
<dbReference type="InterPro" id="IPR051804">
    <property type="entry name" value="Carb_Metab_Reg_Kinase/Isom"/>
</dbReference>
<name>U4TQ62_9LACO</name>
<dbReference type="AlphaFoldDB" id="U4TQ62"/>
<comment type="similarity">
    <text evidence="2">Belongs to the ROK (NagC/XylR) family.</text>
</comment>
<keyword evidence="4" id="KW-0479">Metal-binding</keyword>
<keyword evidence="9" id="KW-0460">Magnesium</keyword>
<dbReference type="HOGENOM" id="CLU_036604_3_0_9"/>
<evidence type="ECO:0000256" key="6">
    <source>
        <dbReference type="ARBA" id="ARBA00022777"/>
    </source>
</evidence>
<comment type="cofactor">
    <cofactor evidence="1">
        <name>Mg(2+)</name>
        <dbReference type="ChEBI" id="CHEBI:18420"/>
    </cofactor>
</comment>
<proteinExistence type="inferred from homology"/>
<dbReference type="Gene3D" id="3.30.420.40">
    <property type="match status" value="2"/>
</dbReference>
<dbReference type="EMBL" id="KI271583">
    <property type="protein sequence ID" value="ERL66324.1"/>
    <property type="molecule type" value="Genomic_DNA"/>
</dbReference>
<reference evidence="15" key="1">
    <citation type="journal article" date="2013" name="Genome Announc.">
        <title>Whole-Genome Sequencing of Lactobacillus shenzhenensis Strain LY-73T.</title>
        <authorList>
            <person name="Lin Z."/>
            <person name="Liu Z."/>
            <person name="Yang R."/>
            <person name="Zou Y."/>
            <person name="Wan D."/>
            <person name="Chen J."/>
            <person name="Guo M."/>
            <person name="Zhao J."/>
            <person name="Fang C."/>
            <person name="Yang R."/>
            <person name="Liu F."/>
        </authorList>
    </citation>
    <scope>NUCLEOTIDE SEQUENCE [LARGE SCALE GENOMIC DNA]</scope>
    <source>
        <strain evidence="15">LY-73</strain>
    </source>
</reference>
<evidence type="ECO:0000256" key="5">
    <source>
        <dbReference type="ARBA" id="ARBA00022741"/>
    </source>
</evidence>
<keyword evidence="7" id="KW-0862">Zinc</keyword>
<evidence type="ECO:0000256" key="10">
    <source>
        <dbReference type="ARBA" id="ARBA00023277"/>
    </source>
</evidence>
<dbReference type="EC" id="2.7.1.4" evidence="11"/>
<protein>
    <recommendedName>
        <fullName evidence="13">Fructokinase</fullName>
        <ecNumber evidence="11">2.7.1.4</ecNumber>
    </recommendedName>
</protein>
<dbReference type="PANTHER" id="PTHR42742">
    <property type="entry name" value="TRANSCRIPTIONAL REPRESSOR MPRA"/>
    <property type="match status" value="1"/>
</dbReference>
<keyword evidence="8" id="KW-0067">ATP-binding</keyword>
<keyword evidence="6" id="KW-0418">Kinase</keyword>
<keyword evidence="5" id="KW-0547">Nucleotide-binding</keyword>
<evidence type="ECO:0000256" key="1">
    <source>
        <dbReference type="ARBA" id="ARBA00001946"/>
    </source>
</evidence>
<dbReference type="FunFam" id="3.30.420.40:FF:000153">
    <property type="entry name" value="Putative fructokinase"/>
    <property type="match status" value="1"/>
</dbReference>
<dbReference type="CDD" id="cd24067">
    <property type="entry name" value="ASKHA_NBD_ROK_BsFRK-like"/>
    <property type="match status" value="1"/>
</dbReference>
<evidence type="ECO:0000256" key="13">
    <source>
        <dbReference type="ARBA" id="ARBA00074653"/>
    </source>
</evidence>
<evidence type="ECO:0000256" key="11">
    <source>
        <dbReference type="ARBA" id="ARBA00038887"/>
    </source>
</evidence>
<evidence type="ECO:0000256" key="4">
    <source>
        <dbReference type="ARBA" id="ARBA00022723"/>
    </source>
</evidence>
<comment type="catalytic activity">
    <reaction evidence="12">
        <text>D-fructose + ATP = D-fructose 6-phosphate + ADP + H(+)</text>
        <dbReference type="Rhea" id="RHEA:16125"/>
        <dbReference type="ChEBI" id="CHEBI:15378"/>
        <dbReference type="ChEBI" id="CHEBI:30616"/>
        <dbReference type="ChEBI" id="CHEBI:37721"/>
        <dbReference type="ChEBI" id="CHEBI:61527"/>
        <dbReference type="ChEBI" id="CHEBI:456216"/>
        <dbReference type="EC" id="2.7.1.4"/>
    </reaction>
</comment>
<dbReference type="GO" id="GO:0005524">
    <property type="term" value="F:ATP binding"/>
    <property type="evidence" value="ECO:0007669"/>
    <property type="project" value="UniProtKB-KW"/>
</dbReference>
<dbReference type="Pfam" id="PF00480">
    <property type="entry name" value="ROK"/>
    <property type="match status" value="1"/>
</dbReference>
<dbReference type="Proteomes" id="UP000030647">
    <property type="component" value="Unassembled WGS sequence"/>
</dbReference>
<dbReference type="PANTHER" id="PTHR42742:SF3">
    <property type="entry name" value="FRUCTOKINASE"/>
    <property type="match status" value="1"/>
</dbReference>
<evidence type="ECO:0000256" key="8">
    <source>
        <dbReference type="ARBA" id="ARBA00022840"/>
    </source>
</evidence>
<evidence type="ECO:0000256" key="9">
    <source>
        <dbReference type="ARBA" id="ARBA00022842"/>
    </source>
</evidence>
<sequence>MKNNETAESRSINMYAAIEAGGTKFVCAVSDHELHVQDRIHIPTTTPSETLGAVFAFFDKYTLDAMGVGSFGPIDANPSSPQYGYITTTPKLAWANYDFLGALKAHYPQLPIAFTTDVNVAAYGEFKRGAGQGKKNVAYYTVGTGIGMGYIHNGGIYMGDQNPEAGHILVRRHPDDTFAGACPYHGDCLEGMAAGPAIEQRWGKKGKDIGPDEPAWNIEAYYLAQACMTTTLFLSPDIIIFGGGVSKQSQLFPLIRSQFTRLLADYVTVPADADQYIVPVALGDDAGITGALLLAQEQAA</sequence>
<dbReference type="eggNOG" id="COG1940">
    <property type="taxonomic scope" value="Bacteria"/>
</dbReference>
<organism evidence="14 15">
    <name type="scientific">Schleiferilactobacillus shenzhenensis LY-73</name>
    <dbReference type="NCBI Taxonomy" id="1231336"/>
    <lineage>
        <taxon>Bacteria</taxon>
        <taxon>Bacillati</taxon>
        <taxon>Bacillota</taxon>
        <taxon>Bacilli</taxon>
        <taxon>Lactobacillales</taxon>
        <taxon>Lactobacillaceae</taxon>
        <taxon>Schleiferilactobacillus</taxon>
    </lineage>
</organism>